<evidence type="ECO:0000256" key="1">
    <source>
        <dbReference type="ARBA" id="ARBA00001182"/>
    </source>
</evidence>
<dbReference type="InterPro" id="IPR011679">
    <property type="entry name" value="ERp29_C"/>
</dbReference>
<organism evidence="10 11">
    <name type="scientific">Blattamonas nauphoetae</name>
    <dbReference type="NCBI Taxonomy" id="2049346"/>
    <lineage>
        <taxon>Eukaryota</taxon>
        <taxon>Metamonada</taxon>
        <taxon>Preaxostyla</taxon>
        <taxon>Oxymonadida</taxon>
        <taxon>Blattamonas</taxon>
    </lineage>
</organism>
<evidence type="ECO:0000256" key="7">
    <source>
        <dbReference type="ARBA" id="ARBA00023284"/>
    </source>
</evidence>
<dbReference type="InterPro" id="IPR013766">
    <property type="entry name" value="Thioredoxin_domain"/>
</dbReference>
<comment type="catalytic activity">
    <reaction evidence="1">
        <text>Catalyzes the rearrangement of -S-S- bonds in proteins.</text>
        <dbReference type="EC" id="5.3.4.1"/>
    </reaction>
</comment>
<dbReference type="CDD" id="cd02961">
    <property type="entry name" value="PDI_a_family"/>
    <property type="match status" value="1"/>
</dbReference>
<dbReference type="SUPFAM" id="SSF47933">
    <property type="entry name" value="ERP29 C domain-like"/>
    <property type="match status" value="1"/>
</dbReference>
<evidence type="ECO:0000256" key="2">
    <source>
        <dbReference type="ARBA" id="ARBA00006347"/>
    </source>
</evidence>
<evidence type="ECO:0000256" key="6">
    <source>
        <dbReference type="ARBA" id="ARBA00023235"/>
    </source>
</evidence>
<dbReference type="PROSITE" id="PS51352">
    <property type="entry name" value="THIOREDOXIN_2"/>
    <property type="match status" value="1"/>
</dbReference>
<protein>
    <recommendedName>
        <fullName evidence="3">protein disulfide-isomerase</fullName>
        <ecNumber evidence="3">5.3.4.1</ecNumber>
    </recommendedName>
</protein>
<feature type="chain" id="PRO_5045514706" description="protein disulfide-isomerase" evidence="8">
    <location>
        <begin position="16"/>
        <end position="381"/>
    </location>
</feature>
<dbReference type="SUPFAM" id="SSF52833">
    <property type="entry name" value="Thioredoxin-like"/>
    <property type="match status" value="2"/>
</dbReference>
<comment type="caution">
    <text evidence="10">The sequence shown here is derived from an EMBL/GenBank/DDBJ whole genome shotgun (WGS) entry which is preliminary data.</text>
</comment>
<dbReference type="PANTHER" id="PTHR45672:SF3">
    <property type="entry name" value="THIOREDOXIN DOMAIN-CONTAINING PROTEIN 5"/>
    <property type="match status" value="1"/>
</dbReference>
<keyword evidence="5" id="KW-1015">Disulfide bond</keyword>
<dbReference type="Proteomes" id="UP001281761">
    <property type="component" value="Unassembled WGS sequence"/>
</dbReference>
<evidence type="ECO:0000313" key="11">
    <source>
        <dbReference type="Proteomes" id="UP001281761"/>
    </source>
</evidence>
<dbReference type="InterPro" id="IPR036249">
    <property type="entry name" value="Thioredoxin-like_sf"/>
</dbReference>
<sequence length="381" mass="42800">MNLLLLSISVNLISGAFIDSLTSKTFDKYLSKGNSFVYFCDPSWAKCRTASYLVDAVAAVYEKYKDIVRVASVNCDSYRNLCKDINSSNYPVIRFSKSPSEFVQYDGVNEVDDYLGFVAQNTGKPHIKLSKPLDYISHQDFHNVVFDTNTSVVVGFVEKDDVGSKQMIKHLEQLNGAYIPYDRIKVVLFDKKDHKEFAARFNASATPSLVLFPACDVDKSTDVPPKIVNGKEFWEQTDKIDKKCKQNIETHSGDKTSVTVLQWVNKKVGAHRTIEGGVESTAGVEPGVADALKIFGTALKSDFAVDIAKNQAMEVISRSKCKSASDKYLYYMEQAMENGLDWIENERSRVDGILAFGQLTTLKEEEFRIRSNILEYILPDD</sequence>
<evidence type="ECO:0000256" key="3">
    <source>
        <dbReference type="ARBA" id="ARBA00012723"/>
    </source>
</evidence>
<comment type="similarity">
    <text evidence="2">Belongs to the protein disulfide isomerase family.</text>
</comment>
<keyword evidence="11" id="KW-1185">Reference proteome</keyword>
<dbReference type="EMBL" id="JARBJD010000053">
    <property type="protein sequence ID" value="KAK2956666.1"/>
    <property type="molecule type" value="Genomic_DNA"/>
</dbReference>
<keyword evidence="6" id="KW-0413">Isomerase</keyword>
<evidence type="ECO:0000313" key="10">
    <source>
        <dbReference type="EMBL" id="KAK2956666.1"/>
    </source>
</evidence>
<accession>A0ABQ9XYW1</accession>
<feature type="signal peptide" evidence="8">
    <location>
        <begin position="1"/>
        <end position="15"/>
    </location>
</feature>
<dbReference type="Pfam" id="PF07749">
    <property type="entry name" value="ERp29"/>
    <property type="match status" value="1"/>
</dbReference>
<dbReference type="Pfam" id="PF00085">
    <property type="entry name" value="Thioredoxin"/>
    <property type="match status" value="1"/>
</dbReference>
<keyword evidence="7" id="KW-0676">Redox-active center</keyword>
<reference evidence="10 11" key="1">
    <citation type="journal article" date="2022" name="bioRxiv">
        <title>Genomics of Preaxostyla Flagellates Illuminates Evolutionary Transitions and the Path Towards Mitochondrial Loss.</title>
        <authorList>
            <person name="Novak L.V.F."/>
            <person name="Treitli S.C."/>
            <person name="Pyrih J."/>
            <person name="Halakuc P."/>
            <person name="Pipaliya S.V."/>
            <person name="Vacek V."/>
            <person name="Brzon O."/>
            <person name="Soukal P."/>
            <person name="Eme L."/>
            <person name="Dacks J.B."/>
            <person name="Karnkowska A."/>
            <person name="Elias M."/>
            <person name="Hampl V."/>
        </authorList>
    </citation>
    <scope>NUCLEOTIDE SEQUENCE [LARGE SCALE GENOMIC DNA]</scope>
    <source>
        <strain evidence="10">NAU3</strain>
        <tissue evidence="10">Gut</tissue>
    </source>
</reference>
<evidence type="ECO:0000256" key="4">
    <source>
        <dbReference type="ARBA" id="ARBA00022729"/>
    </source>
</evidence>
<dbReference type="EC" id="5.3.4.1" evidence="3"/>
<feature type="domain" description="Thioredoxin" evidence="9">
    <location>
        <begin position="1"/>
        <end position="123"/>
    </location>
</feature>
<dbReference type="PANTHER" id="PTHR45672">
    <property type="entry name" value="PROTEIN DISULFIDE-ISOMERASE C17H9.14C-RELATED"/>
    <property type="match status" value="1"/>
</dbReference>
<evidence type="ECO:0000256" key="5">
    <source>
        <dbReference type="ARBA" id="ARBA00023157"/>
    </source>
</evidence>
<keyword evidence="4 8" id="KW-0732">Signal</keyword>
<evidence type="ECO:0000256" key="8">
    <source>
        <dbReference type="SAM" id="SignalP"/>
    </source>
</evidence>
<name>A0ABQ9XYW1_9EUKA</name>
<dbReference type="Gene3D" id="3.40.30.10">
    <property type="entry name" value="Glutaredoxin"/>
    <property type="match status" value="2"/>
</dbReference>
<dbReference type="Gene3D" id="1.20.1150.12">
    <property type="entry name" value="Endoplasmic reticulum resident protein 29, C-terminal domain"/>
    <property type="match status" value="1"/>
</dbReference>
<dbReference type="InterPro" id="IPR036356">
    <property type="entry name" value="ERp29_C_sf"/>
</dbReference>
<gene>
    <name evidence="10" type="ORF">BLNAU_8300</name>
</gene>
<proteinExistence type="inferred from homology"/>
<evidence type="ECO:0000259" key="9">
    <source>
        <dbReference type="PROSITE" id="PS51352"/>
    </source>
</evidence>
<dbReference type="InterPro" id="IPR051063">
    <property type="entry name" value="PDI"/>
</dbReference>